<comment type="function">
    <text evidence="1">Confers resistance to late blight (Phytophthora infestans) races carrying the avirulence gene Avr1. Resistance proteins guard the plant against pathogens that contain an appropriate avirulence protein via an indirect interaction with this avirulence protein. That triggers a defense system including the hypersensitive response, which restricts the pathogen growth.</text>
</comment>
<name>A0A022Q250_ERYGU</name>
<dbReference type="Pfam" id="PF00931">
    <property type="entry name" value="NB-ARC"/>
    <property type="match status" value="1"/>
</dbReference>
<evidence type="ECO:0000256" key="2">
    <source>
        <dbReference type="ARBA" id="ARBA00004496"/>
    </source>
</evidence>
<dbReference type="GO" id="GO:0005524">
    <property type="term" value="F:ATP binding"/>
    <property type="evidence" value="ECO:0007669"/>
    <property type="project" value="UniProtKB-KW"/>
</dbReference>
<dbReference type="Proteomes" id="UP000030748">
    <property type="component" value="Unassembled WGS sequence"/>
</dbReference>
<evidence type="ECO:0000256" key="7">
    <source>
        <dbReference type="ARBA" id="ARBA00022737"/>
    </source>
</evidence>
<feature type="domain" description="NB-ARC" evidence="11">
    <location>
        <begin position="341"/>
        <end position="506"/>
    </location>
</feature>
<comment type="subcellular location">
    <subcellularLocation>
        <location evidence="2">Cytoplasm</location>
    </subcellularLocation>
</comment>
<dbReference type="EMBL" id="KI632264">
    <property type="protein sequence ID" value="EYU20585.1"/>
    <property type="molecule type" value="Genomic_DNA"/>
</dbReference>
<dbReference type="Pfam" id="PF23559">
    <property type="entry name" value="WHD_DRP"/>
    <property type="match status" value="1"/>
</dbReference>
<keyword evidence="7" id="KW-0677">Repeat</keyword>
<dbReference type="InterPro" id="IPR032675">
    <property type="entry name" value="LRR_dom_sf"/>
</dbReference>
<keyword evidence="4" id="KW-0963">Cytoplasm</keyword>
<dbReference type="SUPFAM" id="SSF52540">
    <property type="entry name" value="P-loop containing nucleoside triphosphate hydrolases"/>
    <property type="match status" value="1"/>
</dbReference>
<dbReference type="Gene3D" id="3.80.10.10">
    <property type="entry name" value="Ribonuclease Inhibitor"/>
    <property type="match status" value="1"/>
</dbReference>
<dbReference type="PRINTS" id="PR00364">
    <property type="entry name" value="DISEASERSIST"/>
</dbReference>
<dbReference type="Gene3D" id="1.10.10.10">
    <property type="entry name" value="Winged helix-like DNA-binding domain superfamily/Winged helix DNA-binding domain"/>
    <property type="match status" value="1"/>
</dbReference>
<evidence type="ECO:0000256" key="5">
    <source>
        <dbReference type="ARBA" id="ARBA00022614"/>
    </source>
</evidence>
<gene>
    <name evidence="13" type="ORF">MIMGU_mgv1a019584mg</name>
</gene>
<dbReference type="InterPro" id="IPR027417">
    <property type="entry name" value="P-loop_NTPase"/>
</dbReference>
<evidence type="ECO:0000256" key="10">
    <source>
        <dbReference type="ARBA" id="ARBA00022840"/>
    </source>
</evidence>
<dbReference type="InterPro" id="IPR042197">
    <property type="entry name" value="Apaf_helical"/>
</dbReference>
<dbReference type="FunFam" id="3.40.50.300:FF:001091">
    <property type="entry name" value="Probable disease resistance protein At1g61300"/>
    <property type="match status" value="1"/>
</dbReference>
<sequence>SAASDLSPYEIETIPWTESHISAVIDYVSELENAKCFDFSAWSYTSIPSLGEDKSCKLPSAKIVAAFFTQELRQLFQLPNLQKKNELVATFINFLVRLLYHRTNLMKFFDDEINILTRELRFFVTILGDTPFIEFEQVHDLLEEFEAVANDAAGLVYSFIFLPECMVGIHKPLDALFKRIEILKANIIKFLNLLPFITTDEFILGDASVDSLFIVDSLLYDLEELMNRNDGPIVSLKDQIRILHQQLMLSRSLLKSIKVPPHDSSGIQESRALIRHSAYEAEYLINCFSVGDAPRWYVIKKNHDLAVVGVAENFRSYVSLQTKRITEFDVAMVGFDDRAIHILDRLVGGRDQLQLISIFGMPGLGKTTFAKKMYNHPLVNDRFDRCSWCVVSQMYQRKRLLADILIGLSSEFDKDMILSMDEEMLVVRIYQGLKGRRYLIVMDDIWDLKAWDNVLRCFPDDGNGSRILFTNRNKDVAPPNSLIYPLPTLSNDQCWKLLEKKVFHDEPCPLELKGIGRQIAENCHGLPLAVVFLAGTLSTMDRQENTWKEVGNGVGSYLFDGGDNSAMQKILELSYRHLPEYLKPCFLYFGVFVQYRKNHVRKLIRLWIAEGFIHKGEGKSAESTGEEYLTELIDKSLVIVSKRRSNGGVKTCMIRDEVYEFCRNISEQENFLKVAIVRNDYPIYLTGPFGWHARSFHCLPMEKKIYFGNMVQLRVLDFDLHPPRSMIGLEYLVQLRYLEITDLPGSIGSLVNLECVIVTNKTEVVIPLVVLEMKRLKYILLTYVSFFNQYIDCPENNNNIQFLRNVGIYGLNDEEILKCSPHLRKLKCECEPYYDKEKGAYRYPDFRFFTELESLNLKCVNMYRKWVGISLLPGIRKLVLSDLCLTWEMLSVIGRLQKLEVFKLRCTAVEERIWETREGEFQELRVLKLEGLELAEWNVGSSEHFPKLQQLVLRDCTELKEIPCDVGEIVTLQLIEVRGFCEKSLVKSAIKIKDEQRDIGNEEFRVVIAHIRRPWRPL</sequence>
<dbReference type="InterPro" id="IPR058922">
    <property type="entry name" value="WHD_DRP"/>
</dbReference>
<organism evidence="13 14">
    <name type="scientific">Erythranthe guttata</name>
    <name type="common">Yellow monkey flower</name>
    <name type="synonym">Mimulus guttatus</name>
    <dbReference type="NCBI Taxonomy" id="4155"/>
    <lineage>
        <taxon>Eukaryota</taxon>
        <taxon>Viridiplantae</taxon>
        <taxon>Streptophyta</taxon>
        <taxon>Embryophyta</taxon>
        <taxon>Tracheophyta</taxon>
        <taxon>Spermatophyta</taxon>
        <taxon>Magnoliopsida</taxon>
        <taxon>eudicotyledons</taxon>
        <taxon>Gunneridae</taxon>
        <taxon>Pentapetalae</taxon>
        <taxon>asterids</taxon>
        <taxon>lamiids</taxon>
        <taxon>Lamiales</taxon>
        <taxon>Phrymaceae</taxon>
        <taxon>Erythranthe</taxon>
    </lineage>
</organism>
<dbReference type="GO" id="GO:0005737">
    <property type="term" value="C:cytoplasm"/>
    <property type="evidence" value="ECO:0007669"/>
    <property type="project" value="UniProtKB-SubCell"/>
</dbReference>
<keyword evidence="14" id="KW-1185">Reference proteome</keyword>
<dbReference type="SUPFAM" id="SSF52058">
    <property type="entry name" value="L domain-like"/>
    <property type="match status" value="1"/>
</dbReference>
<keyword evidence="10" id="KW-0067">ATP-binding</keyword>
<comment type="similarity">
    <text evidence="3">Belongs to the disease resistance NB-LRR family.</text>
</comment>
<dbReference type="AlphaFoldDB" id="A0A022Q250"/>
<keyword evidence="5" id="KW-0433">Leucine-rich repeat</keyword>
<evidence type="ECO:0000259" key="12">
    <source>
        <dbReference type="Pfam" id="PF23559"/>
    </source>
</evidence>
<evidence type="ECO:0000256" key="1">
    <source>
        <dbReference type="ARBA" id="ARBA00002074"/>
    </source>
</evidence>
<dbReference type="InterPro" id="IPR036388">
    <property type="entry name" value="WH-like_DNA-bd_sf"/>
</dbReference>
<evidence type="ECO:0000256" key="9">
    <source>
        <dbReference type="ARBA" id="ARBA00022821"/>
    </source>
</evidence>
<keyword evidence="9" id="KW-0611">Plant defense</keyword>
<evidence type="ECO:0000313" key="13">
    <source>
        <dbReference type="EMBL" id="EYU20585.1"/>
    </source>
</evidence>
<dbReference type="PANTHER" id="PTHR23155">
    <property type="entry name" value="DISEASE RESISTANCE PROTEIN RP"/>
    <property type="match status" value="1"/>
</dbReference>
<dbReference type="GO" id="GO:0043531">
    <property type="term" value="F:ADP binding"/>
    <property type="evidence" value="ECO:0007669"/>
    <property type="project" value="InterPro"/>
</dbReference>
<reference evidence="13 14" key="1">
    <citation type="journal article" date="2013" name="Proc. Natl. Acad. Sci. U.S.A.">
        <title>Fine-scale variation in meiotic recombination in Mimulus inferred from population shotgun sequencing.</title>
        <authorList>
            <person name="Hellsten U."/>
            <person name="Wright K.M."/>
            <person name="Jenkins J."/>
            <person name="Shu S."/>
            <person name="Yuan Y."/>
            <person name="Wessler S.R."/>
            <person name="Schmutz J."/>
            <person name="Willis J.H."/>
            <person name="Rokhsar D.S."/>
        </authorList>
    </citation>
    <scope>NUCLEOTIDE SEQUENCE [LARGE SCALE GENOMIC DNA]</scope>
    <source>
        <strain evidence="14">cv. DUN x IM62</strain>
    </source>
</reference>
<keyword evidence="8" id="KW-0547">Nucleotide-binding</keyword>
<dbReference type="FunFam" id="1.10.10.10:FF:000322">
    <property type="entry name" value="Probable disease resistance protein At1g63360"/>
    <property type="match status" value="1"/>
</dbReference>
<protein>
    <submittedName>
        <fullName evidence="13">Uncharacterized protein</fullName>
    </submittedName>
</protein>
<dbReference type="eggNOG" id="KOG4658">
    <property type="taxonomic scope" value="Eukaryota"/>
</dbReference>
<evidence type="ECO:0000256" key="6">
    <source>
        <dbReference type="ARBA" id="ARBA00022667"/>
    </source>
</evidence>
<dbReference type="InterPro" id="IPR044974">
    <property type="entry name" value="Disease_R_plants"/>
</dbReference>
<evidence type="ECO:0000313" key="14">
    <source>
        <dbReference type="Proteomes" id="UP000030748"/>
    </source>
</evidence>
<dbReference type="Gene3D" id="3.40.50.300">
    <property type="entry name" value="P-loop containing nucleotide triphosphate hydrolases"/>
    <property type="match status" value="1"/>
</dbReference>
<evidence type="ECO:0000259" key="11">
    <source>
        <dbReference type="Pfam" id="PF00931"/>
    </source>
</evidence>
<dbReference type="Gene3D" id="1.10.8.430">
    <property type="entry name" value="Helical domain of apoptotic protease-activating factors"/>
    <property type="match status" value="1"/>
</dbReference>
<dbReference type="GO" id="GO:0051607">
    <property type="term" value="P:defense response to virus"/>
    <property type="evidence" value="ECO:0007669"/>
    <property type="project" value="UniProtKB-ARBA"/>
</dbReference>
<dbReference type="GO" id="GO:0009626">
    <property type="term" value="P:plant-type hypersensitive response"/>
    <property type="evidence" value="ECO:0007669"/>
    <property type="project" value="UniProtKB-KW"/>
</dbReference>
<keyword evidence="6" id="KW-0381">Hypersensitive response</keyword>
<dbReference type="PANTHER" id="PTHR23155:SF1152">
    <property type="entry name" value="AAA+ ATPASE DOMAIN-CONTAINING PROTEIN"/>
    <property type="match status" value="1"/>
</dbReference>
<proteinExistence type="inferred from homology"/>
<evidence type="ECO:0000256" key="4">
    <source>
        <dbReference type="ARBA" id="ARBA00022490"/>
    </source>
</evidence>
<feature type="domain" description="Disease resistance protein winged helix" evidence="12">
    <location>
        <begin position="598"/>
        <end position="661"/>
    </location>
</feature>
<evidence type="ECO:0000256" key="8">
    <source>
        <dbReference type="ARBA" id="ARBA00022741"/>
    </source>
</evidence>
<evidence type="ECO:0000256" key="3">
    <source>
        <dbReference type="ARBA" id="ARBA00008894"/>
    </source>
</evidence>
<feature type="non-terminal residue" evidence="13">
    <location>
        <position position="1"/>
    </location>
</feature>
<dbReference type="InterPro" id="IPR002182">
    <property type="entry name" value="NB-ARC"/>
</dbReference>
<accession>A0A022Q250</accession>